<accession>A0A7T8BAM6</accession>
<dbReference type="KEGG" id="bhc:JFL75_08095"/>
<evidence type="ECO:0000313" key="1">
    <source>
        <dbReference type="EMBL" id="QQO10864.1"/>
    </source>
</evidence>
<protein>
    <submittedName>
        <fullName evidence="1">Uncharacterized protein</fullName>
    </submittedName>
</protein>
<organism evidence="1 2">
    <name type="scientific">Breznakiella homolactica</name>
    <dbReference type="NCBI Taxonomy" id="2798577"/>
    <lineage>
        <taxon>Bacteria</taxon>
        <taxon>Pseudomonadati</taxon>
        <taxon>Spirochaetota</taxon>
        <taxon>Spirochaetia</taxon>
        <taxon>Spirochaetales</taxon>
        <taxon>Breznakiellaceae</taxon>
        <taxon>Breznakiella</taxon>
    </lineage>
</organism>
<dbReference type="EMBL" id="CP067089">
    <property type="protein sequence ID" value="QQO10864.1"/>
    <property type="molecule type" value="Genomic_DNA"/>
</dbReference>
<sequence>MKTIIYCWLFLFIISFNLYSIKISVGEADISLRLTDTDFTIDNYNFDPPIKETYSVEWEAIDNMTYIKFNYTGQAMGEKIARGEKRYLVLFSK</sequence>
<dbReference type="RefSeq" id="WP_215628169.1">
    <property type="nucleotide sequence ID" value="NZ_CP067089.2"/>
</dbReference>
<reference evidence="1" key="1">
    <citation type="submission" date="2021-01" db="EMBL/GenBank/DDBJ databases">
        <title>Description of Breznakiella homolactica.</title>
        <authorList>
            <person name="Song Y."/>
            <person name="Brune A."/>
        </authorList>
    </citation>
    <scope>NUCLEOTIDE SEQUENCE</scope>
    <source>
        <strain evidence="1">RmG30</strain>
    </source>
</reference>
<dbReference type="Proteomes" id="UP000595917">
    <property type="component" value="Chromosome"/>
</dbReference>
<evidence type="ECO:0000313" key="2">
    <source>
        <dbReference type="Proteomes" id="UP000595917"/>
    </source>
</evidence>
<name>A0A7T8BAM6_9SPIR</name>
<keyword evidence="2" id="KW-1185">Reference proteome</keyword>
<proteinExistence type="predicted"/>
<dbReference type="AlphaFoldDB" id="A0A7T8BAM6"/>
<gene>
    <name evidence="1" type="ORF">JFL75_08095</name>
</gene>